<dbReference type="InterPro" id="IPR013783">
    <property type="entry name" value="Ig-like_fold"/>
</dbReference>
<evidence type="ECO:0008006" key="4">
    <source>
        <dbReference type="Google" id="ProtNLM"/>
    </source>
</evidence>
<accession>A0A017HN88</accession>
<name>A0A017HN88_9RHOB</name>
<dbReference type="OrthoDB" id="9795675at2"/>
<dbReference type="NCBIfam" id="TIGR03661">
    <property type="entry name" value="T1SS_VCA0849"/>
    <property type="match status" value="1"/>
</dbReference>
<dbReference type="AlphaFoldDB" id="A0A017HN88"/>
<evidence type="ECO:0000313" key="3">
    <source>
        <dbReference type="Proteomes" id="UP000019666"/>
    </source>
</evidence>
<feature type="region of interest" description="Disordered" evidence="1">
    <location>
        <begin position="1"/>
        <end position="25"/>
    </location>
</feature>
<dbReference type="Gene3D" id="2.150.10.10">
    <property type="entry name" value="Serralysin-like metalloprotease, C-terminal"/>
    <property type="match status" value="2"/>
</dbReference>
<dbReference type="SUPFAM" id="SSF51120">
    <property type="entry name" value="beta-Roll"/>
    <property type="match status" value="1"/>
</dbReference>
<gene>
    <name evidence="2" type="ORF">Rumeso_02623</name>
</gene>
<dbReference type="RefSeq" id="WP_037277562.1">
    <property type="nucleotide sequence ID" value="NZ_KK088522.1"/>
</dbReference>
<dbReference type="Proteomes" id="UP000019666">
    <property type="component" value="Unassembled WGS sequence"/>
</dbReference>
<dbReference type="GO" id="GO:0005509">
    <property type="term" value="F:calcium ion binding"/>
    <property type="evidence" value="ECO:0007669"/>
    <property type="project" value="InterPro"/>
</dbReference>
<dbReference type="HOGENOM" id="CLU_643860_0_0_5"/>
<evidence type="ECO:0000313" key="2">
    <source>
        <dbReference type="EMBL" id="EYD75841.1"/>
    </source>
</evidence>
<evidence type="ECO:0000256" key="1">
    <source>
        <dbReference type="SAM" id="MobiDB-lite"/>
    </source>
</evidence>
<reference evidence="2 3" key="1">
    <citation type="submission" date="2013-02" db="EMBL/GenBank/DDBJ databases">
        <authorList>
            <person name="Fiebig A."/>
            <person name="Goeker M."/>
            <person name="Klenk H.-P.P."/>
        </authorList>
    </citation>
    <scope>NUCLEOTIDE SEQUENCE [LARGE SCALE GENOMIC DNA]</scope>
    <source>
        <strain evidence="2 3">DSM 19309</strain>
    </source>
</reference>
<dbReference type="EMBL" id="AOSK01000065">
    <property type="protein sequence ID" value="EYD75841.1"/>
    <property type="molecule type" value="Genomic_DNA"/>
</dbReference>
<dbReference type="PATRIC" id="fig|442562.3.peg.2585"/>
<dbReference type="Pfam" id="PF17963">
    <property type="entry name" value="Big_9"/>
    <property type="match status" value="1"/>
</dbReference>
<dbReference type="PRINTS" id="PR00313">
    <property type="entry name" value="CABNDNGRPT"/>
</dbReference>
<sequence length="426" mass="44148">MADTAAQSGRWSSTTGDTIRDFSQSQGDKIDFGDLWKGSGYTPGPYDKLQWRGLAPATPGAYAAWYTHDGTNTFVLADTTGDGVADVAIRALGLITFQATDFLGVNRNPTLVGESIAVQDSSAIFHGSVRTNDTDPEGDSLTYALVGSAPRGLVLRADGSYSFDSWLFGNLAAGQTQTVTATYRASDGHGGSATATLSVKVTGTSFQARVIEGTNDVNVADNLVGTAANETIWGYAGRNTIDAGTGVDRVFGGIHGDSVHFGDLSVGDFADGGSNYGDSFDAVLGASSDTITITDGQPARGYEVLLNGTRVATRFEYFSFGLGGGNDVLDASQVALREVSFAGGAGADTIKVNAYWDSYKGDYYYSTAYIFGGAGNDTLIGSGGSVVINAGTGADRVEMDSNYGSVVFDDLSAGDFAQTSSGRPVS</sequence>
<dbReference type="Pfam" id="PF00353">
    <property type="entry name" value="HemolysinCabind"/>
    <property type="match status" value="2"/>
</dbReference>
<dbReference type="InterPro" id="IPR001343">
    <property type="entry name" value="Hemolysn_Ca-bd"/>
</dbReference>
<organism evidence="2 3">
    <name type="scientific">Rubellimicrobium mesophilum DSM 19309</name>
    <dbReference type="NCBI Taxonomy" id="442562"/>
    <lineage>
        <taxon>Bacteria</taxon>
        <taxon>Pseudomonadati</taxon>
        <taxon>Pseudomonadota</taxon>
        <taxon>Alphaproteobacteria</taxon>
        <taxon>Rhodobacterales</taxon>
        <taxon>Roseobacteraceae</taxon>
        <taxon>Rubellimicrobium</taxon>
    </lineage>
</organism>
<dbReference type="Gene3D" id="2.60.40.10">
    <property type="entry name" value="Immunoglobulins"/>
    <property type="match status" value="1"/>
</dbReference>
<dbReference type="InterPro" id="IPR011049">
    <property type="entry name" value="Serralysin-like_metalloprot_C"/>
</dbReference>
<keyword evidence="3" id="KW-1185">Reference proteome</keyword>
<dbReference type="InterPro" id="IPR019960">
    <property type="entry name" value="T1SS_VCA0849"/>
</dbReference>
<proteinExistence type="predicted"/>
<dbReference type="STRING" id="442562.Rumeso_02623"/>
<comment type="caution">
    <text evidence="2">The sequence shown here is derived from an EMBL/GenBank/DDBJ whole genome shotgun (WGS) entry which is preliminary data.</text>
</comment>
<protein>
    <recommendedName>
        <fullName evidence="4">Cadherin domain-containing protein</fullName>
    </recommendedName>
</protein>